<dbReference type="Gene3D" id="2.120.10.30">
    <property type="entry name" value="TolB, C-terminal domain"/>
    <property type="match status" value="2"/>
</dbReference>
<dbReference type="PANTHER" id="PTHR46388:SF2">
    <property type="entry name" value="NHL REPEAT-CONTAINING PROTEIN 2"/>
    <property type="match status" value="1"/>
</dbReference>
<keyword evidence="3" id="KW-0413">Isomerase</keyword>
<dbReference type="Pfam" id="PF01436">
    <property type="entry name" value="NHL"/>
    <property type="match status" value="2"/>
</dbReference>
<dbReference type="GO" id="GO:0016853">
    <property type="term" value="F:isomerase activity"/>
    <property type="evidence" value="ECO:0007669"/>
    <property type="project" value="UniProtKB-KW"/>
</dbReference>
<dbReference type="SUPFAM" id="SSF52833">
    <property type="entry name" value="Thioredoxin-like"/>
    <property type="match status" value="1"/>
</dbReference>
<dbReference type="InterPro" id="IPR045302">
    <property type="entry name" value="NHL2_NHL_rpt_dom"/>
</dbReference>
<dbReference type="Gene3D" id="3.40.30.10">
    <property type="entry name" value="Glutaredoxin"/>
    <property type="match status" value="1"/>
</dbReference>
<sequence>MRAPELRGRRWLGTGGKDLSLAALRGKIVLLDFWTFCCVNCLHVLDELRELEERYADVLVTIGVHSPKFAHEADPAAVEAAVERYGVTHPVLDDPELTTWDAYAARAWPTLVVVDPQGYVVAHLAGEGHAHGLAVLIEELIEEHGQHLRRGDGPYVAPPEPETALRFPGKVIALPAGTYLVSDTAHHQLVELAADLQTEVRRIGTGERGLRDGAEPRFNEPQGLALLPDGDVVVADSVNHALRRVRLADGTVTTIAGTGTQLRDRVEPGKSAAELSTPWDVVWWDGRIAVAMAGTHQIWTVDPVTGAATVLAGTTNEGLRDGPLDTAFFAQPSGLAVDGDVLWIADSETSAVRRLTTDLVTTATGQGLFDFGHRDGPAAEALLQHPLGVAVLPDGSVAIADTYNGAVRRYDPRTATVTTLAEGLAEPSDVLVDGDLLIIVESGAHRLVRIPIPAGARVDAGAHTVRRPRTDLAAGRVTLRVAFTPPTGQHLDTRFGDPTQLTVAADPPELLVRGAGTAAGLERELELSGTGGVLSVSVAAAACDEGDGVFAACHRYQQDWGIPVRLVPDGPTTLELDLRAVRT</sequence>
<dbReference type="PROSITE" id="PS51352">
    <property type="entry name" value="THIOREDOXIN_2"/>
    <property type="match status" value="1"/>
</dbReference>
<keyword evidence="1" id="KW-0677">Repeat</keyword>
<gene>
    <name evidence="3" type="ORF">SAMN05443637_104133</name>
</gene>
<keyword evidence="4" id="KW-1185">Reference proteome</keyword>
<organism evidence="3 4">
    <name type="scientific">Pseudonocardia thermophila</name>
    <dbReference type="NCBI Taxonomy" id="1848"/>
    <lineage>
        <taxon>Bacteria</taxon>
        <taxon>Bacillati</taxon>
        <taxon>Actinomycetota</taxon>
        <taxon>Actinomycetes</taxon>
        <taxon>Pseudonocardiales</taxon>
        <taxon>Pseudonocardiaceae</taxon>
        <taxon>Pseudonocardia</taxon>
    </lineage>
</organism>
<protein>
    <submittedName>
        <fullName evidence="3">Thiol-disulfide isomerase or thioredoxin</fullName>
    </submittedName>
</protein>
<dbReference type="InterPro" id="IPR013766">
    <property type="entry name" value="Thioredoxin_domain"/>
</dbReference>
<accession>A0A1M6R1E7</accession>
<evidence type="ECO:0000256" key="1">
    <source>
        <dbReference type="ARBA" id="ARBA00022737"/>
    </source>
</evidence>
<dbReference type="InterPro" id="IPR011042">
    <property type="entry name" value="6-blade_b-propeller_TolB-like"/>
</dbReference>
<dbReference type="InterPro" id="IPR012336">
    <property type="entry name" value="Thioredoxin-like_fold"/>
</dbReference>
<proteinExistence type="predicted"/>
<dbReference type="AlphaFoldDB" id="A0A1M6R1E7"/>
<evidence type="ECO:0000313" key="3">
    <source>
        <dbReference type="EMBL" id="SHK26274.1"/>
    </source>
</evidence>
<dbReference type="PANTHER" id="PTHR46388">
    <property type="entry name" value="NHL REPEAT-CONTAINING PROTEIN 2"/>
    <property type="match status" value="1"/>
</dbReference>
<feature type="domain" description="Thioredoxin" evidence="2">
    <location>
        <begin position="1"/>
        <end position="142"/>
    </location>
</feature>
<dbReference type="CDD" id="cd14951">
    <property type="entry name" value="NHL-2_like"/>
    <property type="match status" value="1"/>
</dbReference>
<dbReference type="Pfam" id="PF13905">
    <property type="entry name" value="Thioredoxin_8"/>
    <property type="match status" value="1"/>
</dbReference>
<dbReference type="SUPFAM" id="SSF101898">
    <property type="entry name" value="NHL repeat"/>
    <property type="match status" value="1"/>
</dbReference>
<evidence type="ECO:0000259" key="2">
    <source>
        <dbReference type="PROSITE" id="PS51352"/>
    </source>
</evidence>
<dbReference type="Proteomes" id="UP000184363">
    <property type="component" value="Unassembled WGS sequence"/>
</dbReference>
<dbReference type="InterPro" id="IPR001258">
    <property type="entry name" value="NHL_repeat"/>
</dbReference>
<name>A0A1M6R1E7_PSETH</name>
<dbReference type="InterPro" id="IPR036249">
    <property type="entry name" value="Thioredoxin-like_sf"/>
</dbReference>
<dbReference type="EMBL" id="FRAP01000004">
    <property type="protein sequence ID" value="SHK26274.1"/>
    <property type="molecule type" value="Genomic_DNA"/>
</dbReference>
<evidence type="ECO:0000313" key="4">
    <source>
        <dbReference type="Proteomes" id="UP000184363"/>
    </source>
</evidence>
<dbReference type="STRING" id="1848.SAMN05443637_104133"/>
<reference evidence="3 4" key="1">
    <citation type="submission" date="2016-11" db="EMBL/GenBank/DDBJ databases">
        <authorList>
            <person name="Jaros S."/>
            <person name="Januszkiewicz K."/>
            <person name="Wedrychowicz H."/>
        </authorList>
    </citation>
    <scope>NUCLEOTIDE SEQUENCE [LARGE SCALE GENOMIC DNA]</scope>
    <source>
        <strain evidence="3 4">DSM 43832</strain>
    </source>
</reference>